<evidence type="ECO:0000259" key="7">
    <source>
        <dbReference type="PROSITE" id="PS50850"/>
    </source>
</evidence>
<dbReference type="KEGG" id="pfp:PFL1_03086"/>
<sequence length="547" mass="59263">MYDPTHGLFKLPTKEERVIMRAGAPLNPFKLCAMLTPMQWAMFFSGWLAWTMDAWDFFSVSLSVSALTKEFDKPTKSITTAITLTLLFRSVGAAIFGVVSDRYGRKYPLVINLLLIAALSLGSGFVQTYSQFLAVRSLFGIAMGGIWGGATATALENMPPAPRGLFSGILQQGYAVGYLLAASVNLTWIEESHNWRILFFLGAGLSALAAAFRMLLPESELFLQQKAEKDARDDSGESKATIFLRELKVMLKTHWLRCIYGILLMTGSTSRHTGASVHFSDIEHLCILFPCLGDPRSATTGSQDLTPVMLKSSKLLSADQANKATIIANCGAITGGFIAGYISQYLGRRLTIIMFVIFTGVMIPAWILPNSFSGLAAGGFFMQVGVQGAWGVIPIYLSEIAPPAFRATYAGLAYQLGNAASSASSQIEATGGDNLKERNPIWTPNSPPTVEEFIPAYAKVSAILMGTVCAYLLIVVTFGWEYRGVEFAEAAPATVPGAGKQDGHDLEKSAYTHETPRHKPMEDEASIEHVDDKVISGDASPGSDKKR</sequence>
<dbReference type="GO" id="GO:0005886">
    <property type="term" value="C:plasma membrane"/>
    <property type="evidence" value="ECO:0007669"/>
    <property type="project" value="TreeGrafter"/>
</dbReference>
<feature type="transmembrane region" description="Helical" evidence="6">
    <location>
        <begin position="132"/>
        <end position="153"/>
    </location>
</feature>
<feature type="transmembrane region" description="Helical" evidence="6">
    <location>
        <begin position="350"/>
        <end position="368"/>
    </location>
</feature>
<feature type="transmembrane region" description="Helical" evidence="6">
    <location>
        <begin position="78"/>
        <end position="100"/>
    </location>
</feature>
<name>A0A061HFB8_9BASI</name>
<comment type="subcellular location">
    <subcellularLocation>
        <location evidence="1">Membrane</location>
        <topology evidence="1">Multi-pass membrane protein</topology>
    </subcellularLocation>
</comment>
<evidence type="ECO:0000256" key="4">
    <source>
        <dbReference type="ARBA" id="ARBA00023136"/>
    </source>
</evidence>
<dbReference type="CDD" id="cd17316">
    <property type="entry name" value="MFS_SV2_like"/>
    <property type="match status" value="1"/>
</dbReference>
<feature type="transmembrane region" description="Helical" evidence="6">
    <location>
        <begin position="195"/>
        <end position="216"/>
    </location>
</feature>
<feature type="domain" description="Major facilitator superfamily (MFS) profile" evidence="7">
    <location>
        <begin position="42"/>
        <end position="484"/>
    </location>
</feature>
<organism evidence="8 9">
    <name type="scientific">Pseudozyma flocculosa PF-1</name>
    <dbReference type="NCBI Taxonomy" id="1277687"/>
    <lineage>
        <taxon>Eukaryota</taxon>
        <taxon>Fungi</taxon>
        <taxon>Dikarya</taxon>
        <taxon>Basidiomycota</taxon>
        <taxon>Ustilaginomycotina</taxon>
        <taxon>Ustilaginomycetes</taxon>
        <taxon>Ustilaginales</taxon>
        <taxon>Ustilaginaceae</taxon>
        <taxon>Pseudozyma</taxon>
    </lineage>
</organism>
<accession>A0A061HFB8</accession>
<dbReference type="SUPFAM" id="SSF103473">
    <property type="entry name" value="MFS general substrate transporter"/>
    <property type="match status" value="1"/>
</dbReference>
<evidence type="ECO:0000313" key="8">
    <source>
        <dbReference type="EMBL" id="EPQ29331.1"/>
    </source>
</evidence>
<dbReference type="HOGENOM" id="CLU_001265_46_1_1"/>
<evidence type="ECO:0000256" key="6">
    <source>
        <dbReference type="SAM" id="Phobius"/>
    </source>
</evidence>
<evidence type="ECO:0000256" key="3">
    <source>
        <dbReference type="ARBA" id="ARBA00022989"/>
    </source>
</evidence>
<feature type="region of interest" description="Disordered" evidence="5">
    <location>
        <begin position="494"/>
        <end position="547"/>
    </location>
</feature>
<dbReference type="InterPro" id="IPR036259">
    <property type="entry name" value="MFS_trans_sf"/>
</dbReference>
<dbReference type="RefSeq" id="XP_007878793.1">
    <property type="nucleotide sequence ID" value="XM_007880602.1"/>
</dbReference>
<dbReference type="AlphaFoldDB" id="A0A061HFB8"/>
<proteinExistence type="predicted"/>
<dbReference type="eggNOG" id="ENOG502QPK1">
    <property type="taxonomic scope" value="Eukaryota"/>
</dbReference>
<keyword evidence="3 6" id="KW-1133">Transmembrane helix</keyword>
<dbReference type="GeneID" id="19317197"/>
<dbReference type="Proteomes" id="UP000053664">
    <property type="component" value="Unassembled WGS sequence"/>
</dbReference>
<feature type="transmembrane region" description="Helical" evidence="6">
    <location>
        <begin position="107"/>
        <end position="126"/>
    </location>
</feature>
<dbReference type="InterPro" id="IPR020846">
    <property type="entry name" value="MFS_dom"/>
</dbReference>
<gene>
    <name evidence="8" type="ORF">PFL1_03086</name>
</gene>
<feature type="transmembrane region" description="Helical" evidence="6">
    <location>
        <begin position="456"/>
        <end position="480"/>
    </location>
</feature>
<dbReference type="EMBL" id="KE361631">
    <property type="protein sequence ID" value="EPQ29331.1"/>
    <property type="molecule type" value="Genomic_DNA"/>
</dbReference>
<evidence type="ECO:0000256" key="2">
    <source>
        <dbReference type="ARBA" id="ARBA00022692"/>
    </source>
</evidence>
<feature type="transmembrane region" description="Helical" evidence="6">
    <location>
        <begin position="324"/>
        <end position="344"/>
    </location>
</feature>
<evidence type="ECO:0000256" key="1">
    <source>
        <dbReference type="ARBA" id="ARBA00004141"/>
    </source>
</evidence>
<feature type="compositionally biased region" description="Basic and acidic residues" evidence="5">
    <location>
        <begin position="501"/>
        <end position="535"/>
    </location>
</feature>
<feature type="transmembrane region" description="Helical" evidence="6">
    <location>
        <begin position="40"/>
        <end position="58"/>
    </location>
</feature>
<protein>
    <recommendedName>
        <fullName evidence="7">Major facilitator superfamily (MFS) profile domain-containing protein</fullName>
    </recommendedName>
</protein>
<dbReference type="PANTHER" id="PTHR23508:SF10">
    <property type="entry name" value="CARBOXYLIC ACID TRANSPORTER PROTEIN HOMOLOG"/>
    <property type="match status" value="1"/>
</dbReference>
<dbReference type="Gene3D" id="1.20.1250.20">
    <property type="entry name" value="MFS general substrate transporter like domains"/>
    <property type="match status" value="2"/>
</dbReference>
<dbReference type="GO" id="GO:0015355">
    <property type="term" value="F:secondary active monocarboxylate transmembrane transporter activity"/>
    <property type="evidence" value="ECO:0007669"/>
    <property type="project" value="TreeGrafter"/>
</dbReference>
<dbReference type="Pfam" id="PF00083">
    <property type="entry name" value="Sugar_tr"/>
    <property type="match status" value="2"/>
</dbReference>
<dbReference type="PANTHER" id="PTHR23508">
    <property type="entry name" value="CARBOXYLIC ACID TRANSPORTER PROTEIN HOMOLOG"/>
    <property type="match status" value="1"/>
</dbReference>
<dbReference type="PROSITE" id="PS50850">
    <property type="entry name" value="MFS"/>
    <property type="match status" value="1"/>
</dbReference>
<evidence type="ECO:0000256" key="5">
    <source>
        <dbReference type="SAM" id="MobiDB-lite"/>
    </source>
</evidence>
<feature type="transmembrane region" description="Helical" evidence="6">
    <location>
        <begin position="165"/>
        <end position="189"/>
    </location>
</feature>
<reference evidence="8 9" key="1">
    <citation type="journal article" date="2013" name="Plant Cell">
        <title>The transition from a phytopathogenic smut ancestor to an anamorphic biocontrol agent deciphered by comparative whole-genome analysis.</title>
        <authorList>
            <person name="Lefebvre F."/>
            <person name="Joly D.L."/>
            <person name="Labbe C."/>
            <person name="Teichmann B."/>
            <person name="Linning R."/>
            <person name="Belzile F."/>
            <person name="Bakkeren G."/>
            <person name="Belanger R.R."/>
        </authorList>
    </citation>
    <scope>NUCLEOTIDE SEQUENCE [LARGE SCALE GENOMIC DNA]</scope>
    <source>
        <strain evidence="8 9">PF-1</strain>
    </source>
</reference>
<dbReference type="InterPro" id="IPR005828">
    <property type="entry name" value="MFS_sugar_transport-like"/>
</dbReference>
<dbReference type="GO" id="GO:0035879">
    <property type="term" value="P:plasma membrane lactate transport"/>
    <property type="evidence" value="ECO:0007669"/>
    <property type="project" value="TreeGrafter"/>
</dbReference>
<evidence type="ECO:0000313" key="9">
    <source>
        <dbReference type="Proteomes" id="UP000053664"/>
    </source>
</evidence>
<keyword evidence="4 6" id="KW-0472">Membrane</keyword>
<dbReference type="OrthoDB" id="5296287at2759"/>
<keyword evidence="2 6" id="KW-0812">Transmembrane</keyword>